<accession>A0ACC1XY04</accession>
<comment type="caution">
    <text evidence="1">The sequence shown here is derived from an EMBL/GenBank/DDBJ whole genome shotgun (WGS) entry which is preliminary data.</text>
</comment>
<sequence>MMKMESSGFSNIKNSRLVMIFAISLLSLSIVCATTDHTSELEREALVKTGWWSSNSTSALPNSNSSNHCNWTGITCNLAGNITEINLFASGITGELGRLNFSCFPNLEYLHLSFNNIYESIPTQIGALSKLKFLDLKDNNLTGVIPEEIVNLKNLEYLSFSSNYLSGSIPSQIGALSKLKSLDLRENNLIGVIPAEIVNLKNLEYLNFSSNYLSGSIPSQIGALSKLKSLDLAVNNLTGVIPTEIVNLKSLEYLSFSYNSLFGTIPSQIGGISAENVNLKNLQYLSFSSNYLSGSIPSQIGALSKLKSLDLAVNNLTGVIPTEIVNLKSLEYLSFSYNSLFGTIPSQIGGISAENVNLKNLQYLSFSSNYLSGSIPSQIGALSKLKYLDLRENNFIGVIPAEIVNLKNLEYLSFSSNSLSGSIPSQIGALSKLKSLDVRENNLIGVIPTEIVNLKSLQHLSFSSNYLFGSIPSQIGALSKLKYLDLKENNHIGVIPAEIVNLKNLQHLSFSSNYLSGSIPSQIGALSKLKYLGLRENNLTGVIPKEIVNLKNLEYLNFSFNNLFGSIPLQIGALSKLKYLDLKENNITGVIPKAIVNLKNLEYLSFSSNRLSGSIPSQIDVLSQLKELYLDHNNLTGAIPLEIVNLRDLYSLDLSYNMLEGDITKSFAYRFPKNAFIGNKHVCGNFSSFPPCSQTITSRKRTNFLITIFVPIIFVSLIVCFLVLKHKNKETKPSTMTTRNGDLFSIWNYDGAIAFENIIEATEDFDIKYCIGTGGYGSVYKAQLPSGNIVALKKLHNSETEEPTFLKNFQHEVHILSNIRHRNIVKLYGFCLHRKSMFLIYQYMEKGSLFCALRNGDDAVKLDWKKRVNIVKGIAHALSYLHHSCTPSIIHRDISSNNILLNAELEVFVADFGTARFLDPDSSEITLVAGTYGYIAPELAYTMVVTEKCDVYSFGVVALEVLTGSHPGDLLSSLSSSSFNQRKRFIDVLDQRLSPPTNPKVVEDLVLVAITAFSCLQPKPNSRPTMQDLSQAFLTHKTPSLVKPIKEISISELRNTVFDFD</sequence>
<protein>
    <submittedName>
        <fullName evidence="1">Receptor protein kinase</fullName>
    </submittedName>
</protein>
<keyword evidence="1" id="KW-0808">Transferase</keyword>
<proteinExistence type="predicted"/>
<keyword evidence="2" id="KW-1185">Reference proteome</keyword>
<name>A0ACC1XY04_MELAZ</name>
<reference evidence="1 2" key="1">
    <citation type="journal article" date="2023" name="Science">
        <title>Complex scaffold remodeling in plant triterpene biosynthesis.</title>
        <authorList>
            <person name="De La Pena R."/>
            <person name="Hodgson H."/>
            <person name="Liu J.C."/>
            <person name="Stephenson M.J."/>
            <person name="Martin A.C."/>
            <person name="Owen C."/>
            <person name="Harkess A."/>
            <person name="Leebens-Mack J."/>
            <person name="Jimenez L.E."/>
            <person name="Osbourn A."/>
            <person name="Sattely E.S."/>
        </authorList>
    </citation>
    <scope>NUCLEOTIDE SEQUENCE [LARGE SCALE GENOMIC DNA]</scope>
    <source>
        <strain evidence="2">cv. JPN11</strain>
        <tissue evidence="1">Leaf</tissue>
    </source>
</reference>
<keyword evidence="1" id="KW-0675">Receptor</keyword>
<gene>
    <name evidence="1" type="ORF">OWV82_013938</name>
</gene>
<evidence type="ECO:0000313" key="2">
    <source>
        <dbReference type="Proteomes" id="UP001164539"/>
    </source>
</evidence>
<evidence type="ECO:0000313" key="1">
    <source>
        <dbReference type="EMBL" id="KAJ4715604.1"/>
    </source>
</evidence>
<dbReference type="Proteomes" id="UP001164539">
    <property type="component" value="Chromosome 7"/>
</dbReference>
<organism evidence="1 2">
    <name type="scientific">Melia azedarach</name>
    <name type="common">Chinaberry tree</name>
    <dbReference type="NCBI Taxonomy" id="155640"/>
    <lineage>
        <taxon>Eukaryota</taxon>
        <taxon>Viridiplantae</taxon>
        <taxon>Streptophyta</taxon>
        <taxon>Embryophyta</taxon>
        <taxon>Tracheophyta</taxon>
        <taxon>Spermatophyta</taxon>
        <taxon>Magnoliopsida</taxon>
        <taxon>eudicotyledons</taxon>
        <taxon>Gunneridae</taxon>
        <taxon>Pentapetalae</taxon>
        <taxon>rosids</taxon>
        <taxon>malvids</taxon>
        <taxon>Sapindales</taxon>
        <taxon>Meliaceae</taxon>
        <taxon>Melia</taxon>
    </lineage>
</organism>
<dbReference type="EMBL" id="CM051400">
    <property type="protein sequence ID" value="KAJ4715604.1"/>
    <property type="molecule type" value="Genomic_DNA"/>
</dbReference>
<keyword evidence="1" id="KW-0418">Kinase</keyword>